<dbReference type="OrthoDB" id="5242485at2"/>
<evidence type="ECO:0000256" key="2">
    <source>
        <dbReference type="ARBA" id="ARBA00023125"/>
    </source>
</evidence>
<organism evidence="6 7">
    <name type="scientific">Mycolicibacterium grossiae</name>
    <dbReference type="NCBI Taxonomy" id="1552759"/>
    <lineage>
        <taxon>Bacteria</taxon>
        <taxon>Bacillati</taxon>
        <taxon>Actinomycetota</taxon>
        <taxon>Actinomycetes</taxon>
        <taxon>Mycobacteriales</taxon>
        <taxon>Mycobacteriaceae</taxon>
        <taxon>Mycolicibacterium</taxon>
    </lineage>
</organism>
<dbReference type="AlphaFoldDB" id="A0A1E8QCL6"/>
<dbReference type="RefSeq" id="WP_070351211.1">
    <property type="nucleotide sequence ID" value="NZ_CP043474.1"/>
</dbReference>
<evidence type="ECO:0000259" key="5">
    <source>
        <dbReference type="PROSITE" id="PS50977"/>
    </source>
</evidence>
<feature type="DNA-binding region" description="H-T-H motif" evidence="4">
    <location>
        <begin position="44"/>
        <end position="63"/>
    </location>
</feature>
<accession>A0A1E8QCL6</accession>
<dbReference type="Pfam" id="PF00440">
    <property type="entry name" value="TetR_N"/>
    <property type="match status" value="1"/>
</dbReference>
<comment type="caution">
    <text evidence="6">The sequence shown here is derived from an EMBL/GenBank/DDBJ whole genome shotgun (WGS) entry which is preliminary data.</text>
</comment>
<evidence type="ECO:0000313" key="6">
    <source>
        <dbReference type="EMBL" id="OFJ55784.1"/>
    </source>
</evidence>
<dbReference type="GO" id="GO:0003700">
    <property type="term" value="F:DNA-binding transcription factor activity"/>
    <property type="evidence" value="ECO:0007669"/>
    <property type="project" value="TreeGrafter"/>
</dbReference>
<dbReference type="GO" id="GO:0000976">
    <property type="term" value="F:transcription cis-regulatory region binding"/>
    <property type="evidence" value="ECO:0007669"/>
    <property type="project" value="TreeGrafter"/>
</dbReference>
<proteinExistence type="predicted"/>
<feature type="domain" description="HTH tetR-type" evidence="5">
    <location>
        <begin position="21"/>
        <end position="81"/>
    </location>
</feature>
<dbReference type="EMBL" id="MCHX01000001">
    <property type="protein sequence ID" value="OFJ55784.1"/>
    <property type="molecule type" value="Genomic_DNA"/>
</dbReference>
<evidence type="ECO:0000256" key="3">
    <source>
        <dbReference type="ARBA" id="ARBA00023163"/>
    </source>
</evidence>
<keyword evidence="7" id="KW-1185">Reference proteome</keyword>
<evidence type="ECO:0000256" key="4">
    <source>
        <dbReference type="PROSITE-ProRule" id="PRU00335"/>
    </source>
</evidence>
<sequence>MDTSKRLRPGRHQLSRDEVKANQRERILAALETVMGDKGYLDTSVADIIKVAGVSRQTFYELFADKQECFLAGYGLRQRAVIDFMVASRAVEPSLDAFGALLQTYLTVMAADPGLSRLYLVGVYTAGPEAVAKRLELQQEFVEGVQSALGARTDQDRFTCQALVAAVSTLVTNAVLDDDPQAVLHLHGPLMEMAARLVGPGVTGA</sequence>
<protein>
    <submittedName>
        <fullName evidence="6">TetR family transcriptional regulator</fullName>
    </submittedName>
</protein>
<keyword evidence="3" id="KW-0804">Transcription</keyword>
<dbReference type="InterPro" id="IPR050109">
    <property type="entry name" value="HTH-type_TetR-like_transc_reg"/>
</dbReference>
<reference evidence="6 7" key="1">
    <citation type="submission" date="2016-09" db="EMBL/GenBank/DDBJ databases">
        <title>genome sequence of Mycobacterium sp. 739 SCH.</title>
        <authorList>
            <person name="Greninger A.L."/>
            <person name="Qin X."/>
            <person name="Jerome K."/>
            <person name="Vora S."/>
            <person name="Quinn K."/>
        </authorList>
    </citation>
    <scope>NUCLEOTIDE SEQUENCE [LARGE SCALE GENOMIC DNA]</scope>
    <source>
        <strain evidence="6 7">SCH</strain>
    </source>
</reference>
<dbReference type="InterPro" id="IPR009057">
    <property type="entry name" value="Homeodomain-like_sf"/>
</dbReference>
<evidence type="ECO:0000256" key="1">
    <source>
        <dbReference type="ARBA" id="ARBA00023015"/>
    </source>
</evidence>
<dbReference type="SUPFAM" id="SSF46689">
    <property type="entry name" value="Homeodomain-like"/>
    <property type="match status" value="1"/>
</dbReference>
<dbReference type="PROSITE" id="PS50977">
    <property type="entry name" value="HTH_TETR_2"/>
    <property type="match status" value="1"/>
</dbReference>
<dbReference type="InterPro" id="IPR001647">
    <property type="entry name" value="HTH_TetR"/>
</dbReference>
<dbReference type="Gene3D" id="1.10.357.10">
    <property type="entry name" value="Tetracycline Repressor, domain 2"/>
    <property type="match status" value="1"/>
</dbReference>
<name>A0A1E8QCL6_9MYCO</name>
<dbReference type="PANTHER" id="PTHR30055:SF238">
    <property type="entry name" value="MYCOFACTOCIN BIOSYNTHESIS TRANSCRIPTIONAL REGULATOR MFTR-RELATED"/>
    <property type="match status" value="1"/>
</dbReference>
<dbReference type="PANTHER" id="PTHR30055">
    <property type="entry name" value="HTH-TYPE TRANSCRIPTIONAL REGULATOR RUTR"/>
    <property type="match status" value="1"/>
</dbReference>
<keyword evidence="1" id="KW-0805">Transcription regulation</keyword>
<gene>
    <name evidence="6" type="ORF">BEL07_00890</name>
</gene>
<evidence type="ECO:0000313" key="7">
    <source>
        <dbReference type="Proteomes" id="UP000178953"/>
    </source>
</evidence>
<keyword evidence="2 4" id="KW-0238">DNA-binding</keyword>
<dbReference type="Proteomes" id="UP000178953">
    <property type="component" value="Unassembled WGS sequence"/>
</dbReference>